<evidence type="ECO:0000313" key="1">
    <source>
        <dbReference type="EMBL" id="SCE80136.1"/>
    </source>
</evidence>
<dbReference type="AlphaFoldDB" id="A0A1C4V8A8"/>
<reference evidence="2" key="1">
    <citation type="submission" date="2016-06" db="EMBL/GenBank/DDBJ databases">
        <authorList>
            <person name="Varghese N."/>
            <person name="Submissions Spin"/>
        </authorList>
    </citation>
    <scope>NUCLEOTIDE SEQUENCE [LARGE SCALE GENOMIC DNA]</scope>
    <source>
        <strain evidence="2">DSM 44830</strain>
    </source>
</reference>
<dbReference type="OrthoDB" id="3243307at2"/>
<organism evidence="1 2">
    <name type="scientific">Micromonospora mirobrigensis</name>
    <dbReference type="NCBI Taxonomy" id="262898"/>
    <lineage>
        <taxon>Bacteria</taxon>
        <taxon>Bacillati</taxon>
        <taxon>Actinomycetota</taxon>
        <taxon>Actinomycetes</taxon>
        <taxon>Micromonosporales</taxon>
        <taxon>Micromonosporaceae</taxon>
        <taxon>Micromonospora</taxon>
    </lineage>
</organism>
<dbReference type="Pfam" id="PF12686">
    <property type="entry name" value="DUF3800"/>
    <property type="match status" value="1"/>
</dbReference>
<evidence type="ECO:0000313" key="2">
    <source>
        <dbReference type="Proteomes" id="UP000199504"/>
    </source>
</evidence>
<dbReference type="EMBL" id="FMCX01000001">
    <property type="protein sequence ID" value="SCE80136.1"/>
    <property type="molecule type" value="Genomic_DNA"/>
</dbReference>
<accession>A0A1C4V8A8</accession>
<dbReference type="InterPro" id="IPR024524">
    <property type="entry name" value="DUF3800"/>
</dbReference>
<dbReference type="RefSeq" id="WP_091603150.1">
    <property type="nucleotide sequence ID" value="NZ_FMCX01000001.1"/>
</dbReference>
<dbReference type="Proteomes" id="UP000199504">
    <property type="component" value="Unassembled WGS sequence"/>
</dbReference>
<keyword evidence="2" id="KW-1185">Reference proteome</keyword>
<protein>
    <recommendedName>
        <fullName evidence="3">DUF3800 domain-containing protein</fullName>
    </recommendedName>
</protein>
<gene>
    <name evidence="1" type="ORF">GA0070564_1011027</name>
</gene>
<name>A0A1C4V8A8_9ACTN</name>
<sequence>MLLGYLDESYSADWYYMAALLCDGTGAQAITAALDEVIVKAVKNHGVAEDAELHGYELFQGEGWWQGIPPRVRIGVYNDAFQAIGQHARAIILRGIHSAGLRQRYLTPEPPHSLVLLHLLERIDDCAKAHGEHVLIIADEVGEQAKHRSDMAMYRRSGTWGYRARRLTQIVDTLHFAPSSASRLVQAIDLVTFLYRRMECHTETSDKAKRANDHLWARIEPKVWHRQCWYPIAHQQR</sequence>
<proteinExistence type="predicted"/>
<evidence type="ECO:0008006" key="3">
    <source>
        <dbReference type="Google" id="ProtNLM"/>
    </source>
</evidence>